<accession>A0ABS5FUP0</accession>
<name>A0ABS5FUP0_9BRAD</name>
<organism evidence="3 4">
    <name type="scientific">Bradyrhizobium jicamae</name>
    <dbReference type="NCBI Taxonomy" id="280332"/>
    <lineage>
        <taxon>Bacteria</taxon>
        <taxon>Pseudomonadati</taxon>
        <taxon>Pseudomonadota</taxon>
        <taxon>Alphaproteobacteria</taxon>
        <taxon>Hyphomicrobiales</taxon>
        <taxon>Nitrobacteraceae</taxon>
        <taxon>Bradyrhizobium</taxon>
    </lineage>
</organism>
<evidence type="ECO:0000313" key="3">
    <source>
        <dbReference type="EMBL" id="MBR0800455.1"/>
    </source>
</evidence>
<dbReference type="Pfam" id="PF09361">
    <property type="entry name" value="Phasin_2"/>
    <property type="match status" value="1"/>
</dbReference>
<evidence type="ECO:0000259" key="2">
    <source>
        <dbReference type="Pfam" id="PF09361"/>
    </source>
</evidence>
<keyword evidence="4" id="KW-1185">Reference proteome</keyword>
<sequence>MAEQTEQMRKMAQSTLDKAKEAVSKYMTESQKVREKADSGLRSSYKNLKEMNDKAATFAEANVSAGFELAQKLLDAKDPQEIGKIYQSHLKDQIEKMNEQFRELGGLISRASQKD</sequence>
<protein>
    <submittedName>
        <fullName evidence="3">Phasin family protein</fullName>
    </submittedName>
</protein>
<proteinExistence type="predicted"/>
<evidence type="ECO:0000256" key="1">
    <source>
        <dbReference type="SAM" id="Coils"/>
    </source>
</evidence>
<comment type="caution">
    <text evidence="3">The sequence shown here is derived from an EMBL/GenBank/DDBJ whole genome shotgun (WGS) entry which is preliminary data.</text>
</comment>
<reference evidence="4" key="1">
    <citation type="journal article" date="2021" name="ISME J.">
        <title>Evolutionary origin and ecological implication of a unique nif island in free-living Bradyrhizobium lineages.</title>
        <authorList>
            <person name="Tao J."/>
        </authorList>
    </citation>
    <scope>NUCLEOTIDE SEQUENCE [LARGE SCALE GENOMIC DNA]</scope>
    <source>
        <strain evidence="4">SZCCT0434</strain>
    </source>
</reference>
<dbReference type="RefSeq" id="WP_212494846.1">
    <property type="nucleotide sequence ID" value="NZ_JAFCJH010000054.1"/>
</dbReference>
<dbReference type="Proteomes" id="UP001315278">
    <property type="component" value="Unassembled WGS sequence"/>
</dbReference>
<keyword evidence="1" id="KW-0175">Coiled coil</keyword>
<dbReference type="EMBL" id="JAFCJH010000054">
    <property type="protein sequence ID" value="MBR0800455.1"/>
    <property type="molecule type" value="Genomic_DNA"/>
</dbReference>
<dbReference type="InterPro" id="IPR018968">
    <property type="entry name" value="Phasin"/>
</dbReference>
<feature type="coiled-coil region" evidence="1">
    <location>
        <begin position="2"/>
        <end position="36"/>
    </location>
</feature>
<evidence type="ECO:0000313" key="4">
    <source>
        <dbReference type="Proteomes" id="UP001315278"/>
    </source>
</evidence>
<feature type="domain" description="Phasin" evidence="2">
    <location>
        <begin position="42"/>
        <end position="113"/>
    </location>
</feature>
<gene>
    <name evidence="3" type="ORF">JQ615_34315</name>
</gene>